<organism evidence="1 2">
    <name type="scientific">Lactuca saligna</name>
    <name type="common">Willowleaf lettuce</name>
    <dbReference type="NCBI Taxonomy" id="75948"/>
    <lineage>
        <taxon>Eukaryota</taxon>
        <taxon>Viridiplantae</taxon>
        <taxon>Streptophyta</taxon>
        <taxon>Embryophyta</taxon>
        <taxon>Tracheophyta</taxon>
        <taxon>Spermatophyta</taxon>
        <taxon>Magnoliopsida</taxon>
        <taxon>eudicotyledons</taxon>
        <taxon>Gunneridae</taxon>
        <taxon>Pentapetalae</taxon>
        <taxon>asterids</taxon>
        <taxon>campanulids</taxon>
        <taxon>Asterales</taxon>
        <taxon>Asteraceae</taxon>
        <taxon>Cichorioideae</taxon>
        <taxon>Cichorieae</taxon>
        <taxon>Lactucinae</taxon>
        <taxon>Lactuca</taxon>
    </lineage>
</organism>
<accession>A0AA35ZU88</accession>
<gene>
    <name evidence="1" type="ORF">LSALG_LOCUS37727</name>
</gene>
<proteinExistence type="predicted"/>
<evidence type="ECO:0000313" key="1">
    <source>
        <dbReference type="EMBL" id="CAI9298995.1"/>
    </source>
</evidence>
<reference evidence="1" key="1">
    <citation type="submission" date="2023-04" db="EMBL/GenBank/DDBJ databases">
        <authorList>
            <person name="Vijverberg K."/>
            <person name="Xiong W."/>
            <person name="Schranz E."/>
        </authorList>
    </citation>
    <scope>NUCLEOTIDE SEQUENCE</scope>
</reference>
<dbReference type="Proteomes" id="UP001177003">
    <property type="component" value="Chromosome 8"/>
</dbReference>
<keyword evidence="2" id="KW-1185">Reference proteome</keyword>
<sequence>MKAATTIFKDRRHHQKASIFVEDNRTLNFLVICKHSPSLDLDCHSCLQFSENDLECCCRFRTSPPPFIFSSCVVIICVRERDWRCIKTIDAHQSCSSMDEGSFQTSYSTSKFILFYYEQLVA</sequence>
<dbReference type="AlphaFoldDB" id="A0AA35ZU88"/>
<name>A0AA35ZU88_LACSI</name>
<evidence type="ECO:0000313" key="2">
    <source>
        <dbReference type="Proteomes" id="UP001177003"/>
    </source>
</evidence>
<dbReference type="EMBL" id="OX465084">
    <property type="protein sequence ID" value="CAI9298995.1"/>
    <property type="molecule type" value="Genomic_DNA"/>
</dbReference>
<protein>
    <submittedName>
        <fullName evidence="1">Uncharacterized protein</fullName>
    </submittedName>
</protein>